<reference evidence="2" key="5">
    <citation type="submission" date="2018-04" db="UniProtKB">
        <authorList>
            <consortium name="EnsemblFungi"/>
        </authorList>
    </citation>
    <scope>IDENTIFICATION</scope>
    <source>
        <strain evidence="2">R3-111a-1</strain>
    </source>
</reference>
<dbReference type="Proteomes" id="UP000006039">
    <property type="component" value="Unassembled WGS sequence"/>
</dbReference>
<name>J3NG80_GAET3</name>
<reference evidence="1" key="3">
    <citation type="submission" date="2010-09" db="EMBL/GenBank/DDBJ databases">
        <title>Annotation of Gaeumannomyces graminis var. tritici R3-111a-1.</title>
        <authorList>
            <consortium name="The Broad Institute Genome Sequencing Platform"/>
            <person name="Ma L.-J."/>
            <person name="Dead R."/>
            <person name="Young S.K."/>
            <person name="Zeng Q."/>
            <person name="Gargeya S."/>
            <person name="Fitzgerald M."/>
            <person name="Haas B."/>
            <person name="Abouelleil A."/>
            <person name="Alvarado L."/>
            <person name="Arachchi H.M."/>
            <person name="Berlin A."/>
            <person name="Brown A."/>
            <person name="Chapman S.B."/>
            <person name="Chen Z."/>
            <person name="Dunbar C."/>
            <person name="Freedman E."/>
            <person name="Gearin G."/>
            <person name="Gellesch M."/>
            <person name="Goldberg J."/>
            <person name="Griggs A."/>
            <person name="Gujja S."/>
            <person name="Heiman D."/>
            <person name="Howarth C."/>
            <person name="Larson L."/>
            <person name="Lui A."/>
            <person name="MacDonald P.J.P."/>
            <person name="Mehta T."/>
            <person name="Montmayeur A."/>
            <person name="Murphy C."/>
            <person name="Neiman D."/>
            <person name="Pearson M."/>
            <person name="Priest M."/>
            <person name="Roberts A."/>
            <person name="Saif S."/>
            <person name="Shea T."/>
            <person name="Shenoy N."/>
            <person name="Sisk P."/>
            <person name="Stolte C."/>
            <person name="Sykes S."/>
            <person name="Yandava C."/>
            <person name="Wortman J."/>
            <person name="Nusbaum C."/>
            <person name="Birren B."/>
        </authorList>
    </citation>
    <scope>NUCLEOTIDE SEQUENCE</scope>
    <source>
        <strain evidence="1">R3-111a-1</strain>
    </source>
</reference>
<reference evidence="3" key="1">
    <citation type="submission" date="2010-07" db="EMBL/GenBank/DDBJ databases">
        <title>The genome sequence of Gaeumannomyces graminis var. tritici strain R3-111a-1.</title>
        <authorList>
            <consortium name="The Broad Institute Genome Sequencing Platform"/>
            <person name="Ma L.-J."/>
            <person name="Dead R."/>
            <person name="Young S."/>
            <person name="Zeng Q."/>
            <person name="Koehrsen M."/>
            <person name="Alvarado L."/>
            <person name="Berlin A."/>
            <person name="Chapman S.B."/>
            <person name="Chen Z."/>
            <person name="Freedman E."/>
            <person name="Gellesch M."/>
            <person name="Goldberg J."/>
            <person name="Griggs A."/>
            <person name="Gujja S."/>
            <person name="Heilman E.R."/>
            <person name="Heiman D."/>
            <person name="Hepburn T."/>
            <person name="Howarth C."/>
            <person name="Jen D."/>
            <person name="Larson L."/>
            <person name="Mehta T."/>
            <person name="Neiman D."/>
            <person name="Pearson M."/>
            <person name="Roberts A."/>
            <person name="Saif S."/>
            <person name="Shea T."/>
            <person name="Shenoy N."/>
            <person name="Sisk P."/>
            <person name="Stolte C."/>
            <person name="Sykes S."/>
            <person name="Walk T."/>
            <person name="White J."/>
            <person name="Yandava C."/>
            <person name="Haas B."/>
            <person name="Nusbaum C."/>
            <person name="Birren B."/>
        </authorList>
    </citation>
    <scope>NUCLEOTIDE SEQUENCE [LARGE SCALE GENOMIC DNA]</scope>
    <source>
        <strain evidence="3">R3-111a-1</strain>
    </source>
</reference>
<evidence type="ECO:0000313" key="2">
    <source>
        <dbReference type="EnsemblFungi" id="EJT80270"/>
    </source>
</evidence>
<proteinExistence type="predicted"/>
<keyword evidence="3" id="KW-1185">Reference proteome</keyword>
<sequence length="170" mass="18253">MLKGESSLGSLDTVSISVGVVDEVSEEAVAEKQAGPASAFWVIFRRRPAAEKTQEARGTRGRALAETDVLGLRQGPKTGSGFRLFGHGRRDDSRISPGSLGHKVYAGSRGTMGCVCLCARPCLGWPGKDCPVHRKDALLQPAACLCRAALYRCCLVPESVRIFTLDYTDL</sequence>
<evidence type="ECO:0000313" key="1">
    <source>
        <dbReference type="EMBL" id="EJT80270.1"/>
    </source>
</evidence>
<reference evidence="2" key="4">
    <citation type="journal article" date="2015" name="G3 (Bethesda)">
        <title>Genome sequences of three phytopathogenic species of the Magnaporthaceae family of fungi.</title>
        <authorList>
            <person name="Okagaki L.H."/>
            <person name="Nunes C.C."/>
            <person name="Sailsbery J."/>
            <person name="Clay B."/>
            <person name="Brown D."/>
            <person name="John T."/>
            <person name="Oh Y."/>
            <person name="Young N."/>
            <person name="Fitzgerald M."/>
            <person name="Haas B.J."/>
            <person name="Zeng Q."/>
            <person name="Young S."/>
            <person name="Adiconis X."/>
            <person name="Fan L."/>
            <person name="Levin J.Z."/>
            <person name="Mitchell T.K."/>
            <person name="Okubara P.A."/>
            <person name="Farman M.L."/>
            <person name="Kohn L.M."/>
            <person name="Birren B."/>
            <person name="Ma L.-J."/>
            <person name="Dean R.A."/>
        </authorList>
    </citation>
    <scope>NUCLEOTIDE SEQUENCE</scope>
    <source>
        <strain evidence="2">R3-111a-1</strain>
    </source>
</reference>
<organism evidence="1">
    <name type="scientific">Gaeumannomyces tritici (strain R3-111a-1)</name>
    <name type="common">Wheat and barley take-all root rot fungus</name>
    <name type="synonym">Gaeumannomyces graminis var. tritici</name>
    <dbReference type="NCBI Taxonomy" id="644352"/>
    <lineage>
        <taxon>Eukaryota</taxon>
        <taxon>Fungi</taxon>
        <taxon>Dikarya</taxon>
        <taxon>Ascomycota</taxon>
        <taxon>Pezizomycotina</taxon>
        <taxon>Sordariomycetes</taxon>
        <taxon>Sordariomycetidae</taxon>
        <taxon>Magnaporthales</taxon>
        <taxon>Magnaporthaceae</taxon>
        <taxon>Gaeumannomyces</taxon>
    </lineage>
</organism>
<dbReference type="VEuPathDB" id="FungiDB:GGTG_00273"/>
<dbReference type="EnsemblFungi" id="EJT80270">
    <property type="protein sequence ID" value="EJT80270"/>
    <property type="gene ID" value="GGTG_00273"/>
</dbReference>
<gene>
    <name evidence="2" type="primary">20340731</name>
    <name evidence="1" type="ORF">GGTG_00273</name>
</gene>
<accession>J3NG80</accession>
<dbReference type="RefSeq" id="XP_009216279.1">
    <property type="nucleotide sequence ID" value="XM_009218015.1"/>
</dbReference>
<dbReference type="HOGENOM" id="CLU_1570743_0_0_1"/>
<evidence type="ECO:0000313" key="3">
    <source>
        <dbReference type="Proteomes" id="UP000006039"/>
    </source>
</evidence>
<protein>
    <submittedName>
        <fullName evidence="1 2">Uncharacterized protein</fullName>
    </submittedName>
</protein>
<reference evidence="1" key="2">
    <citation type="submission" date="2010-07" db="EMBL/GenBank/DDBJ databases">
        <authorList>
            <consortium name="The Broad Institute Genome Sequencing Platform"/>
            <consortium name="Broad Institute Genome Sequencing Center for Infectious Disease"/>
            <person name="Ma L.-J."/>
            <person name="Dead R."/>
            <person name="Young S."/>
            <person name="Zeng Q."/>
            <person name="Koehrsen M."/>
            <person name="Alvarado L."/>
            <person name="Berlin A."/>
            <person name="Chapman S.B."/>
            <person name="Chen Z."/>
            <person name="Freedman E."/>
            <person name="Gellesch M."/>
            <person name="Goldberg J."/>
            <person name="Griggs A."/>
            <person name="Gujja S."/>
            <person name="Heilman E.R."/>
            <person name="Heiman D."/>
            <person name="Hepburn T."/>
            <person name="Howarth C."/>
            <person name="Jen D."/>
            <person name="Larson L."/>
            <person name="Mehta T."/>
            <person name="Neiman D."/>
            <person name="Pearson M."/>
            <person name="Roberts A."/>
            <person name="Saif S."/>
            <person name="Shea T."/>
            <person name="Shenoy N."/>
            <person name="Sisk P."/>
            <person name="Stolte C."/>
            <person name="Sykes S."/>
            <person name="Walk T."/>
            <person name="White J."/>
            <person name="Yandava C."/>
            <person name="Haas B."/>
            <person name="Nusbaum C."/>
            <person name="Birren B."/>
        </authorList>
    </citation>
    <scope>NUCLEOTIDE SEQUENCE</scope>
    <source>
        <strain evidence="1">R3-111a-1</strain>
    </source>
</reference>
<dbReference type="AlphaFoldDB" id="J3NG80"/>
<dbReference type="EMBL" id="GL385395">
    <property type="protein sequence ID" value="EJT80270.1"/>
    <property type="molecule type" value="Genomic_DNA"/>
</dbReference>
<dbReference type="GeneID" id="20340731"/>